<name>A0A1B6VLP1_9PROT</name>
<feature type="chain" id="PRO_5008590188" evidence="1">
    <location>
        <begin position="21"/>
        <end position="127"/>
    </location>
</feature>
<feature type="signal peptide" evidence="1">
    <location>
        <begin position="1"/>
        <end position="20"/>
    </location>
</feature>
<evidence type="ECO:0000313" key="2">
    <source>
        <dbReference type="EMBL" id="OAJ68145.1"/>
    </source>
</evidence>
<accession>A0A1B6VLP1</accession>
<gene>
    <name evidence="2" type="ORF">A0123_00848</name>
</gene>
<protein>
    <submittedName>
        <fullName evidence="2">Uncharacterized protein</fullName>
    </submittedName>
</protein>
<dbReference type="AlphaFoldDB" id="A0A1B6VLP1"/>
<evidence type="ECO:0000313" key="3">
    <source>
        <dbReference type="Proteomes" id="UP000077786"/>
    </source>
</evidence>
<keyword evidence="1" id="KW-0732">Signal</keyword>
<organism evidence="2 3">
    <name type="scientific">Gluconobacter cerinus</name>
    <dbReference type="NCBI Taxonomy" id="38307"/>
    <lineage>
        <taxon>Bacteria</taxon>
        <taxon>Pseudomonadati</taxon>
        <taxon>Pseudomonadota</taxon>
        <taxon>Alphaproteobacteria</taxon>
        <taxon>Acetobacterales</taxon>
        <taxon>Acetobacteraceae</taxon>
        <taxon>Gluconobacter</taxon>
    </lineage>
</organism>
<reference evidence="2 3" key="1">
    <citation type="submission" date="2016-03" db="EMBL/GenBank/DDBJ databases">
        <title>Draft genome sequence of Gluconobacter cerinus strain CECT 9110.</title>
        <authorList>
            <person name="Sainz F."/>
            <person name="Mas A."/>
            <person name="Torija M.J."/>
        </authorList>
    </citation>
    <scope>NUCLEOTIDE SEQUENCE [LARGE SCALE GENOMIC DNA]</scope>
    <source>
        <strain evidence="2 3">CECT 9110</strain>
    </source>
</reference>
<dbReference type="Proteomes" id="UP000077786">
    <property type="component" value="Unassembled WGS sequence"/>
</dbReference>
<evidence type="ECO:0000256" key="1">
    <source>
        <dbReference type="SAM" id="SignalP"/>
    </source>
</evidence>
<sequence>MTAIMAGVATAAATTTLAGAAVAGAAGDRAMLSDRLEVAAGEVDIVAVAALGVAHHQADPEGAVDQAEASLVVAVPAAVASMAEVRAAEEALEGADMVGAVTVAPVGVDATDAPFRGRREPVPELLR</sequence>
<dbReference type="EMBL" id="LUTU01000005">
    <property type="protein sequence ID" value="OAJ68145.1"/>
    <property type="molecule type" value="Genomic_DNA"/>
</dbReference>
<proteinExistence type="predicted"/>
<comment type="caution">
    <text evidence="2">The sequence shown here is derived from an EMBL/GenBank/DDBJ whole genome shotgun (WGS) entry which is preliminary data.</text>
</comment>